<dbReference type="EMBL" id="LVVL01000015">
    <property type="protein sequence ID" value="OAN12276.1"/>
    <property type="molecule type" value="Genomic_DNA"/>
</dbReference>
<evidence type="ECO:0000313" key="2">
    <source>
        <dbReference type="Proteomes" id="UP000078447"/>
    </source>
</evidence>
<proteinExistence type="predicted"/>
<comment type="caution">
    <text evidence="1">The sequence shown here is derived from an EMBL/GenBank/DDBJ whole genome shotgun (WGS) entry which is preliminary data.</text>
</comment>
<protein>
    <submittedName>
        <fullName evidence="1">Uncharacterized protein</fullName>
    </submittedName>
</protein>
<name>A0ABX2V6S6_9BACL</name>
<keyword evidence="2" id="KW-1185">Reference proteome</keyword>
<gene>
    <name evidence="1" type="ORF">A3783_12085</name>
</gene>
<dbReference type="RefSeq" id="WP_028106933.1">
    <property type="nucleotide sequence ID" value="NZ_LVVL01000015.1"/>
</dbReference>
<evidence type="ECO:0000313" key="1">
    <source>
        <dbReference type="EMBL" id="OAN12276.1"/>
    </source>
</evidence>
<organism evidence="1 2">
    <name type="scientific">Exiguobacterium undae</name>
    <dbReference type="NCBI Taxonomy" id="169177"/>
    <lineage>
        <taxon>Bacteria</taxon>
        <taxon>Bacillati</taxon>
        <taxon>Bacillota</taxon>
        <taxon>Bacilli</taxon>
        <taxon>Bacillales</taxon>
        <taxon>Bacillales Family XII. Incertae Sedis</taxon>
        <taxon>Exiguobacterium</taxon>
    </lineage>
</organism>
<sequence>MKRFVKNEAVGLAIEAFRTMDRESFYTYNQQLTPEERLALNFINRAVALQSVEHLSLALETDQPVVELDRIFLGLANTKTGKVLLENLFTSGVDPNQLVVIDGHRSLVRQPLAFPVGLYGVYDHDLFDLAVKNGLDLAYTTTLQRSDRFLETHEINTLDIVLLLTHTEELDERSLVAFDRPTTVGLVERLHRSNAKSLKYIVDQTNYDVSFQYAKHYPLFYAIVGRQTDLFEQMLQDALKQPHHEAMIKDALLAFHNYQPGLATSLGEVYQESLFEIGHQLKTHAKVDFNQLDDQYVLPEYRELVEQLRR</sequence>
<dbReference type="Proteomes" id="UP000078447">
    <property type="component" value="Unassembled WGS sequence"/>
</dbReference>
<reference evidence="1 2" key="1">
    <citation type="submission" date="2016-03" db="EMBL/GenBank/DDBJ databases">
        <authorList>
            <person name="Cho S.-Y."/>
            <person name="Lim S."/>
            <person name="Kim H."/>
            <person name="Soh E.H."/>
            <person name="Moon J.S."/>
        </authorList>
    </citation>
    <scope>NUCLEOTIDE SEQUENCE [LARGE SCALE GENOMIC DNA]</scope>
    <source>
        <strain evidence="1 2">KCTC 3810</strain>
    </source>
</reference>
<accession>A0ABX2V6S6</accession>